<dbReference type="KEGG" id="dti:Desti_2673"/>
<evidence type="ECO:0000256" key="1">
    <source>
        <dbReference type="ARBA" id="ARBA00004651"/>
    </source>
</evidence>
<dbReference type="PATRIC" id="fig|706587.4.peg.3054"/>
<evidence type="ECO:0000313" key="10">
    <source>
        <dbReference type="Proteomes" id="UP000006055"/>
    </source>
</evidence>
<dbReference type="GO" id="GO:0016491">
    <property type="term" value="F:oxidoreductase activity"/>
    <property type="evidence" value="ECO:0007669"/>
    <property type="project" value="UniProtKB-KW"/>
</dbReference>
<keyword evidence="10" id="KW-1185">Reference proteome</keyword>
<evidence type="ECO:0000256" key="6">
    <source>
        <dbReference type="ARBA" id="ARBA00023136"/>
    </source>
</evidence>
<name>I4C711_DESTA</name>
<dbReference type="InterPro" id="IPR047660">
    <property type="entry name" value="DsrM"/>
</dbReference>
<evidence type="ECO:0000256" key="7">
    <source>
        <dbReference type="SAM" id="Phobius"/>
    </source>
</evidence>
<feature type="transmembrane region" description="Helical" evidence="7">
    <location>
        <begin position="6"/>
        <end position="30"/>
    </location>
</feature>
<dbReference type="EMBL" id="CP003360">
    <property type="protein sequence ID" value="AFM25352.1"/>
    <property type="molecule type" value="Genomic_DNA"/>
</dbReference>
<comment type="subcellular location">
    <subcellularLocation>
        <location evidence="1">Cell membrane</location>
        <topology evidence="1">Multi-pass membrane protein</topology>
    </subcellularLocation>
</comment>
<evidence type="ECO:0000256" key="5">
    <source>
        <dbReference type="ARBA" id="ARBA00023002"/>
    </source>
</evidence>
<dbReference type="Pfam" id="PF02665">
    <property type="entry name" value="Nitrate_red_gam"/>
    <property type="match status" value="1"/>
</dbReference>
<evidence type="ECO:0000259" key="8">
    <source>
        <dbReference type="Pfam" id="PF02665"/>
    </source>
</evidence>
<proteinExistence type="predicted"/>
<dbReference type="GO" id="GO:0005886">
    <property type="term" value="C:plasma membrane"/>
    <property type="evidence" value="ECO:0007669"/>
    <property type="project" value="UniProtKB-SubCell"/>
</dbReference>
<dbReference type="eggNOG" id="COG2181">
    <property type="taxonomic scope" value="Bacteria"/>
</dbReference>
<dbReference type="RefSeq" id="WP_014810493.1">
    <property type="nucleotide sequence ID" value="NC_018025.1"/>
</dbReference>
<feature type="transmembrane region" description="Helical" evidence="7">
    <location>
        <begin position="37"/>
        <end position="55"/>
    </location>
</feature>
<evidence type="ECO:0000256" key="2">
    <source>
        <dbReference type="ARBA" id="ARBA00022475"/>
    </source>
</evidence>
<dbReference type="Proteomes" id="UP000006055">
    <property type="component" value="Chromosome"/>
</dbReference>
<dbReference type="Gene3D" id="1.20.950.20">
    <property type="entry name" value="Transmembrane di-heme cytochromes, Chain C"/>
    <property type="match status" value="1"/>
</dbReference>
<dbReference type="STRING" id="706587.Desti_2673"/>
<dbReference type="NCBIfam" id="NF038037">
    <property type="entry name" value="cytob_DsrM"/>
    <property type="match status" value="1"/>
</dbReference>
<keyword evidence="6 7" id="KW-0472">Membrane</keyword>
<dbReference type="OrthoDB" id="9769404at2"/>
<evidence type="ECO:0000256" key="3">
    <source>
        <dbReference type="ARBA" id="ARBA00022692"/>
    </source>
</evidence>
<protein>
    <submittedName>
        <fullName evidence="9">Nitrate reductase gamma subunit</fullName>
    </submittedName>
</protein>
<sequence>MNSWTSLFASLIAVIALVLIALFGVGAIGLDTLFGVVIPYIASAVFVVGIVYRIIDWARVPVPFRIPTTCGQGKSLPWIKADNLESPYNMWGLIGRMALEVLLFRSLFRNTKAELREGPNVVYGSAKWLWLGGIAFHYAFLTIVIRHIRFFVEPIPSFVEILSSLDGFFQILVPTLFLTDIAFLAAVTYLFLRRVLVPQMRYISLPADYFPLLLILGIGISGVLMRNVWKVDLLSVKQLAMGLFTLHPVVPAGINPIFYVHLFLVSVLFAYFPFSKLMHAGGVFLSPTRNLANVNRSERYVNPWNYPVKVHTYEEYEDEFRAKMKEAGIPVDKE</sequence>
<feature type="transmembrane region" description="Helical" evidence="7">
    <location>
        <begin position="212"/>
        <end position="229"/>
    </location>
</feature>
<keyword evidence="3 7" id="KW-0812">Transmembrane</keyword>
<evidence type="ECO:0000313" key="9">
    <source>
        <dbReference type="EMBL" id="AFM25352.1"/>
    </source>
</evidence>
<dbReference type="SUPFAM" id="SSF103501">
    <property type="entry name" value="Respiratory nitrate reductase 1 gamma chain"/>
    <property type="match status" value="1"/>
</dbReference>
<accession>I4C711</accession>
<evidence type="ECO:0000256" key="4">
    <source>
        <dbReference type="ARBA" id="ARBA00022989"/>
    </source>
</evidence>
<dbReference type="InterPro" id="IPR036197">
    <property type="entry name" value="NarG-like_sf"/>
</dbReference>
<feature type="domain" description="NarG-like" evidence="8">
    <location>
        <begin position="125"/>
        <end position="280"/>
    </location>
</feature>
<reference evidence="10" key="1">
    <citation type="submission" date="2012-06" db="EMBL/GenBank/DDBJ databases">
        <title>Complete sequence of chromosome of Desulfomonile tiedjei DSM 6799.</title>
        <authorList>
            <person name="Lucas S."/>
            <person name="Copeland A."/>
            <person name="Lapidus A."/>
            <person name="Glavina del Rio T."/>
            <person name="Dalin E."/>
            <person name="Tice H."/>
            <person name="Bruce D."/>
            <person name="Goodwin L."/>
            <person name="Pitluck S."/>
            <person name="Peters L."/>
            <person name="Ovchinnikova G."/>
            <person name="Zeytun A."/>
            <person name="Lu M."/>
            <person name="Kyrpides N."/>
            <person name="Mavromatis K."/>
            <person name="Ivanova N."/>
            <person name="Brettin T."/>
            <person name="Detter J.C."/>
            <person name="Han C."/>
            <person name="Larimer F."/>
            <person name="Land M."/>
            <person name="Hauser L."/>
            <person name="Markowitz V."/>
            <person name="Cheng J.-F."/>
            <person name="Hugenholtz P."/>
            <person name="Woyke T."/>
            <person name="Wu D."/>
            <person name="Spring S."/>
            <person name="Schroeder M."/>
            <person name="Brambilla E."/>
            <person name="Klenk H.-P."/>
            <person name="Eisen J.A."/>
        </authorList>
    </citation>
    <scope>NUCLEOTIDE SEQUENCE [LARGE SCALE GENOMIC DNA]</scope>
    <source>
        <strain evidence="10">ATCC 49306 / DSM 6799 / DCB-1</strain>
    </source>
</reference>
<keyword evidence="2" id="KW-1003">Cell membrane</keyword>
<dbReference type="HOGENOM" id="CLU_067516_0_0_7"/>
<keyword evidence="5" id="KW-0560">Oxidoreductase</keyword>
<gene>
    <name evidence="9" type="ordered locus">Desti_2673</name>
</gene>
<feature type="transmembrane region" description="Helical" evidence="7">
    <location>
        <begin position="128"/>
        <end position="148"/>
    </location>
</feature>
<keyword evidence="4 7" id="KW-1133">Transmembrane helix</keyword>
<dbReference type="InterPro" id="IPR023234">
    <property type="entry name" value="NarG-like_domain"/>
</dbReference>
<organism evidence="9 10">
    <name type="scientific">Desulfomonile tiedjei (strain ATCC 49306 / DSM 6799 / DCB-1)</name>
    <dbReference type="NCBI Taxonomy" id="706587"/>
    <lineage>
        <taxon>Bacteria</taxon>
        <taxon>Pseudomonadati</taxon>
        <taxon>Thermodesulfobacteriota</taxon>
        <taxon>Desulfomonilia</taxon>
        <taxon>Desulfomonilales</taxon>
        <taxon>Desulfomonilaceae</taxon>
        <taxon>Desulfomonile</taxon>
    </lineage>
</organism>
<feature type="transmembrane region" description="Helical" evidence="7">
    <location>
        <begin position="168"/>
        <end position="192"/>
    </location>
</feature>
<feature type="transmembrane region" description="Helical" evidence="7">
    <location>
        <begin position="249"/>
        <end position="272"/>
    </location>
</feature>
<dbReference type="AlphaFoldDB" id="I4C711"/>